<evidence type="ECO:0000256" key="3">
    <source>
        <dbReference type="ARBA" id="ARBA00022475"/>
    </source>
</evidence>
<evidence type="ECO:0000256" key="7">
    <source>
        <dbReference type="SAM" id="Phobius"/>
    </source>
</evidence>
<sequence>MTLTLPWLAPVARVLLAFIFVYSGFGKLMDPAGTAAYIEYGGLPGVLVWPTIVVELAGGLLVALGLFARISALALAAFSLVAGILYHYLPGQGMEGMEAMNQSIHFMKNLGLAGGLLFVAAMGPGPYSLSKGGL</sequence>
<proteinExistence type="inferred from homology"/>
<dbReference type="RefSeq" id="WP_092860112.1">
    <property type="nucleotide sequence ID" value="NZ_FOQH01000005.1"/>
</dbReference>
<feature type="transmembrane region" description="Helical" evidence="7">
    <location>
        <begin position="6"/>
        <end position="25"/>
    </location>
</feature>
<comment type="subcellular location">
    <subcellularLocation>
        <location evidence="1">Cell membrane</location>
        <topology evidence="1">Multi-pass membrane protein</topology>
    </subcellularLocation>
</comment>
<dbReference type="GO" id="GO:0005886">
    <property type="term" value="C:plasma membrane"/>
    <property type="evidence" value="ECO:0007669"/>
    <property type="project" value="UniProtKB-SubCell"/>
</dbReference>
<evidence type="ECO:0000256" key="1">
    <source>
        <dbReference type="ARBA" id="ARBA00004651"/>
    </source>
</evidence>
<dbReference type="Pfam" id="PF07681">
    <property type="entry name" value="DoxX"/>
    <property type="match status" value="1"/>
</dbReference>
<dbReference type="STRING" id="1114924.SAMN05216258_105287"/>
<keyword evidence="3" id="KW-1003">Cell membrane</keyword>
<keyword evidence="4 7" id="KW-0812">Transmembrane</keyword>
<keyword evidence="9" id="KW-1185">Reference proteome</keyword>
<comment type="similarity">
    <text evidence="2">Belongs to the DoxX family.</text>
</comment>
<evidence type="ECO:0000256" key="4">
    <source>
        <dbReference type="ARBA" id="ARBA00022692"/>
    </source>
</evidence>
<feature type="transmembrane region" description="Helical" evidence="7">
    <location>
        <begin position="110"/>
        <end position="129"/>
    </location>
</feature>
<dbReference type="PANTHER" id="PTHR33452:SF1">
    <property type="entry name" value="INNER MEMBRANE PROTEIN YPHA-RELATED"/>
    <property type="match status" value="1"/>
</dbReference>
<dbReference type="EMBL" id="FOQH01000005">
    <property type="protein sequence ID" value="SFI25655.1"/>
    <property type="molecule type" value="Genomic_DNA"/>
</dbReference>
<dbReference type="AlphaFoldDB" id="A0A1I3GQ74"/>
<keyword evidence="5 7" id="KW-1133">Transmembrane helix</keyword>
<protein>
    <submittedName>
        <fullName evidence="8">Putative oxidoreductase</fullName>
    </submittedName>
</protein>
<dbReference type="OrthoDB" id="9810206at2"/>
<dbReference type="InterPro" id="IPR032808">
    <property type="entry name" value="DoxX"/>
</dbReference>
<feature type="transmembrane region" description="Helical" evidence="7">
    <location>
        <begin position="46"/>
        <end position="64"/>
    </location>
</feature>
<dbReference type="InterPro" id="IPR051907">
    <property type="entry name" value="DoxX-like_oxidoreductase"/>
</dbReference>
<dbReference type="PANTHER" id="PTHR33452">
    <property type="entry name" value="OXIDOREDUCTASE CATD-RELATED"/>
    <property type="match status" value="1"/>
</dbReference>
<evidence type="ECO:0000256" key="2">
    <source>
        <dbReference type="ARBA" id="ARBA00006679"/>
    </source>
</evidence>
<reference evidence="8 9" key="1">
    <citation type="submission" date="2016-10" db="EMBL/GenBank/DDBJ databases">
        <authorList>
            <person name="de Groot N.N."/>
        </authorList>
    </citation>
    <scope>NUCLEOTIDE SEQUENCE [LARGE SCALE GENOMIC DNA]</scope>
    <source>
        <strain evidence="8 9">CGMCC 1.11030</strain>
    </source>
</reference>
<organism evidence="8 9">
    <name type="scientific">Albimonas pacifica</name>
    <dbReference type="NCBI Taxonomy" id="1114924"/>
    <lineage>
        <taxon>Bacteria</taxon>
        <taxon>Pseudomonadati</taxon>
        <taxon>Pseudomonadota</taxon>
        <taxon>Alphaproteobacteria</taxon>
        <taxon>Rhodobacterales</taxon>
        <taxon>Paracoccaceae</taxon>
        <taxon>Albimonas</taxon>
    </lineage>
</organism>
<evidence type="ECO:0000256" key="5">
    <source>
        <dbReference type="ARBA" id="ARBA00022989"/>
    </source>
</evidence>
<evidence type="ECO:0000313" key="8">
    <source>
        <dbReference type="EMBL" id="SFI25655.1"/>
    </source>
</evidence>
<keyword evidence="6 7" id="KW-0472">Membrane</keyword>
<feature type="transmembrane region" description="Helical" evidence="7">
    <location>
        <begin position="70"/>
        <end position="89"/>
    </location>
</feature>
<name>A0A1I3GQ74_9RHOB</name>
<dbReference type="Proteomes" id="UP000199377">
    <property type="component" value="Unassembled WGS sequence"/>
</dbReference>
<gene>
    <name evidence="8" type="ORF">SAMN05216258_105287</name>
</gene>
<evidence type="ECO:0000313" key="9">
    <source>
        <dbReference type="Proteomes" id="UP000199377"/>
    </source>
</evidence>
<accession>A0A1I3GQ74</accession>
<evidence type="ECO:0000256" key="6">
    <source>
        <dbReference type="ARBA" id="ARBA00023136"/>
    </source>
</evidence>